<sequence>MEQRRQQQMPHPEEPRGGGDLHGGRRTAPPVLAEDEGAEGGGGARAHRSLLAKEAELGVDGLGKNGRRGRSRRGRFLGKPFHGLCEGTSGRGDALHSVEKPPFPRLAWARGREESRFPAWERGPLLGRGP</sequence>
<dbReference type="Gramene" id="OGLUM11G10260.1">
    <property type="protein sequence ID" value="OGLUM11G10260.1"/>
    <property type="gene ID" value="OGLUM11G10260"/>
</dbReference>
<evidence type="ECO:0000313" key="3">
    <source>
        <dbReference type="Proteomes" id="UP000026961"/>
    </source>
</evidence>
<dbReference type="Proteomes" id="UP000026961">
    <property type="component" value="Chromosome 11"/>
</dbReference>
<evidence type="ECO:0000256" key="1">
    <source>
        <dbReference type="SAM" id="MobiDB-lite"/>
    </source>
</evidence>
<reference evidence="2" key="2">
    <citation type="submission" date="2018-05" db="EMBL/GenBank/DDBJ databases">
        <title>OgluRS3 (Oryza glumaepatula Reference Sequence Version 3).</title>
        <authorList>
            <person name="Zhang J."/>
            <person name="Kudrna D."/>
            <person name="Lee S."/>
            <person name="Talag J."/>
            <person name="Welchert J."/>
            <person name="Wing R.A."/>
        </authorList>
    </citation>
    <scope>NUCLEOTIDE SEQUENCE [LARGE SCALE GENOMIC DNA]</scope>
</reference>
<protein>
    <recommendedName>
        <fullName evidence="4">DUF834 domain-containing protein</fullName>
    </recommendedName>
</protein>
<accession>A0A0E0BI47</accession>
<name>A0A0E0BI47_9ORYZ</name>
<reference evidence="2" key="1">
    <citation type="submission" date="2015-04" db="UniProtKB">
        <authorList>
            <consortium name="EnsemblPlants"/>
        </authorList>
    </citation>
    <scope>IDENTIFICATION</scope>
</reference>
<dbReference type="EnsemblPlants" id="OGLUM11G10260.1">
    <property type="protein sequence ID" value="OGLUM11G10260.1"/>
    <property type="gene ID" value="OGLUM11G10260"/>
</dbReference>
<evidence type="ECO:0008006" key="4">
    <source>
        <dbReference type="Google" id="ProtNLM"/>
    </source>
</evidence>
<evidence type="ECO:0000313" key="2">
    <source>
        <dbReference type="EnsemblPlants" id="OGLUM11G10260.1"/>
    </source>
</evidence>
<feature type="compositionally biased region" description="Basic and acidic residues" evidence="1">
    <location>
        <begin position="1"/>
        <end position="23"/>
    </location>
</feature>
<organism evidence="2">
    <name type="scientific">Oryza glumipatula</name>
    <dbReference type="NCBI Taxonomy" id="40148"/>
    <lineage>
        <taxon>Eukaryota</taxon>
        <taxon>Viridiplantae</taxon>
        <taxon>Streptophyta</taxon>
        <taxon>Embryophyta</taxon>
        <taxon>Tracheophyta</taxon>
        <taxon>Spermatophyta</taxon>
        <taxon>Magnoliopsida</taxon>
        <taxon>Liliopsida</taxon>
        <taxon>Poales</taxon>
        <taxon>Poaceae</taxon>
        <taxon>BOP clade</taxon>
        <taxon>Oryzoideae</taxon>
        <taxon>Oryzeae</taxon>
        <taxon>Oryzinae</taxon>
        <taxon>Oryza</taxon>
    </lineage>
</organism>
<feature type="compositionally biased region" description="Basic residues" evidence="1">
    <location>
        <begin position="65"/>
        <end position="76"/>
    </location>
</feature>
<proteinExistence type="predicted"/>
<feature type="region of interest" description="Disordered" evidence="1">
    <location>
        <begin position="1"/>
        <end position="99"/>
    </location>
</feature>
<keyword evidence="3" id="KW-1185">Reference proteome</keyword>
<dbReference type="HOGENOM" id="CLU_1941366_0_0_1"/>
<dbReference type="AlphaFoldDB" id="A0A0E0BI47"/>